<proteinExistence type="inferred from homology"/>
<evidence type="ECO:0008006" key="5">
    <source>
        <dbReference type="Google" id="ProtNLM"/>
    </source>
</evidence>
<dbReference type="AlphaFoldDB" id="A0AAV6LBJ9"/>
<organism evidence="3 4">
    <name type="scientific">Rhododendron griersonianum</name>
    <dbReference type="NCBI Taxonomy" id="479676"/>
    <lineage>
        <taxon>Eukaryota</taxon>
        <taxon>Viridiplantae</taxon>
        <taxon>Streptophyta</taxon>
        <taxon>Embryophyta</taxon>
        <taxon>Tracheophyta</taxon>
        <taxon>Spermatophyta</taxon>
        <taxon>Magnoliopsida</taxon>
        <taxon>eudicotyledons</taxon>
        <taxon>Gunneridae</taxon>
        <taxon>Pentapetalae</taxon>
        <taxon>asterids</taxon>
        <taxon>Ericales</taxon>
        <taxon>Ericaceae</taxon>
        <taxon>Ericoideae</taxon>
        <taxon>Rhodoreae</taxon>
        <taxon>Rhododendron</taxon>
    </lineage>
</organism>
<evidence type="ECO:0000256" key="2">
    <source>
        <dbReference type="SAM" id="MobiDB-lite"/>
    </source>
</evidence>
<reference evidence="3" key="1">
    <citation type="submission" date="2020-08" db="EMBL/GenBank/DDBJ databases">
        <title>Plant Genome Project.</title>
        <authorList>
            <person name="Zhang R.-G."/>
        </authorList>
    </citation>
    <scope>NUCLEOTIDE SEQUENCE</scope>
    <source>
        <strain evidence="3">WSP0</strain>
        <tissue evidence="3">Leaf</tissue>
    </source>
</reference>
<evidence type="ECO:0000256" key="1">
    <source>
        <dbReference type="ARBA" id="ARBA00009740"/>
    </source>
</evidence>
<keyword evidence="4" id="KW-1185">Reference proteome</keyword>
<feature type="compositionally biased region" description="Basic and acidic residues" evidence="2">
    <location>
        <begin position="9"/>
        <end position="20"/>
    </location>
</feature>
<dbReference type="EMBL" id="JACTNZ010000002">
    <property type="protein sequence ID" value="KAG5562096.1"/>
    <property type="molecule type" value="Genomic_DNA"/>
</dbReference>
<dbReference type="PANTHER" id="PTHR31360:SF1">
    <property type="entry name" value="OIL BODY-ASSOCIATED PROTEIN 2A"/>
    <property type="match status" value="1"/>
</dbReference>
<feature type="region of interest" description="Disordered" evidence="2">
    <location>
        <begin position="1"/>
        <end position="47"/>
    </location>
</feature>
<dbReference type="Proteomes" id="UP000823749">
    <property type="component" value="Chromosome 2"/>
</dbReference>
<name>A0AAV6LBJ9_9ERIC</name>
<evidence type="ECO:0000313" key="4">
    <source>
        <dbReference type="Proteomes" id="UP000823749"/>
    </source>
</evidence>
<dbReference type="InterPro" id="IPR010686">
    <property type="entry name" value="OBAP-like"/>
</dbReference>
<evidence type="ECO:0000313" key="3">
    <source>
        <dbReference type="EMBL" id="KAG5562096.1"/>
    </source>
</evidence>
<sequence length="256" mass="29244">MDGEGVRPPSREGLQRRSGEEGVGLRGGEIHGLAQERGEPVPPGKPMSVEQQLLDKGAAMLQSLKPIKQFSQHACTFALYGHDLTRQIETHHFVTRINEDFLQCAVYDTDESHGRLIGVEYIITDRIFETLTPDEQKLWHSHAYEIKSGLWVNPRVPEMVIKPELENLAKTYGKFWCTWQTDRALMFSPQPGVVRPDLVQRRDKKYNVDSSSLKVSRVEIPEPEWINPQVDYWKSHGKGFSIVVEPTEMKKIAPFP</sequence>
<protein>
    <recommendedName>
        <fullName evidence="5">Oil body-associated protein 2B</fullName>
    </recommendedName>
</protein>
<comment type="caution">
    <text evidence="3">The sequence shown here is derived from an EMBL/GenBank/DDBJ whole genome shotgun (WGS) entry which is preliminary data.</text>
</comment>
<dbReference type="PANTHER" id="PTHR31360">
    <property type="match status" value="1"/>
</dbReference>
<dbReference type="Pfam" id="PF06884">
    <property type="entry name" value="DUF1264"/>
    <property type="match status" value="1"/>
</dbReference>
<comment type="similarity">
    <text evidence="1">Belongs to the OBAP family.</text>
</comment>
<gene>
    <name evidence="3" type="ORF">RHGRI_004969</name>
</gene>
<accession>A0AAV6LBJ9</accession>